<dbReference type="GO" id="GO:0005643">
    <property type="term" value="C:nuclear pore"/>
    <property type="evidence" value="ECO:0007669"/>
    <property type="project" value="InterPro"/>
</dbReference>
<keyword evidence="7" id="KW-1185">Reference proteome</keyword>
<gene>
    <name evidence="6" type="ORF">Poli38472_009843</name>
</gene>
<comment type="similarity">
    <text evidence="2">Belongs to the NUP186/NUP192/NUP205 family.</text>
</comment>
<dbReference type="EMBL" id="SPLM01000074">
    <property type="protein sequence ID" value="TMW62350.1"/>
    <property type="molecule type" value="Genomic_DNA"/>
</dbReference>
<proteinExistence type="inferred from homology"/>
<evidence type="ECO:0000256" key="4">
    <source>
        <dbReference type="ARBA" id="ARBA00023242"/>
    </source>
</evidence>
<dbReference type="InterPro" id="IPR021827">
    <property type="entry name" value="Nup186/Nup192/Nup205"/>
</dbReference>
<keyword evidence="4" id="KW-0539">Nucleus</keyword>
<evidence type="ECO:0000313" key="7">
    <source>
        <dbReference type="Proteomes" id="UP000794436"/>
    </source>
</evidence>
<evidence type="ECO:0000256" key="1">
    <source>
        <dbReference type="ARBA" id="ARBA00004123"/>
    </source>
</evidence>
<comment type="subcellular location">
    <subcellularLocation>
        <location evidence="1">Nucleus</location>
    </subcellularLocation>
</comment>
<evidence type="ECO:0000256" key="2">
    <source>
        <dbReference type="ARBA" id="ARBA00005892"/>
    </source>
</evidence>
<name>A0A8K1CFN9_PYTOL</name>
<evidence type="ECO:0008006" key="8">
    <source>
        <dbReference type="Google" id="ProtNLM"/>
    </source>
</evidence>
<sequence length="2028" mass="226434">MTTLVLPEDPELVFRQLHHDLHVFATQSMDDDDALAFMTRLLGHELDFLHPIALPAPQSSERQALQSEGKAKIAGKTIEIPPTIQDEILKLSDEYKLSEVRCLELWFLASDASKREWIERVDQLPIGSIASSIPAAARHFVVSEVEYKLTLLKELMRLRFDERLDKKRRQFVLSYTNKLLSENLLTKILTAFQEQLPQMMEITPLQQAASYWYDLLADSVLFIVSSTRVLPSEIQKLVEALKFLCSRLNSVVAKVSPHIVNLTTFAQLFESGSLAGTSPEGVVKQVSCMLRAMTAVQISLIAVLLDQSESKMDRATGEATTGNALSGPANARVVTDIHRLVFDEQWDQKSYQSVSMLAWAAFLASQIDPSGSNLSSANLLNRAAASGNVFAEVEAAPRVVKAALEKQVFTTMVDVLLKYLPDVKHDPLLYRIFEGQLQLLFVNYSAKLMVDVPTIADQAAIAQMQSESDGEIAAWEGDCLENIVEFAITLCTRDSSFTRSFWPGEDLQGNDNGENIDDANCHEFLLACRDAAFKNPACLPAYLKLVAAAASGPECGQLAFHHVKQNPPILSWDHFFAVMNKYQRLLTEAERPNGYMGPNGAVDNSFNPRSQPGQKFIRPKELEALEAIQAVIQGVIRDQQLALIFFHNHDWSPIQSFVTFLQCRVPSSLKGELMKTLSLFAKVQEIAPFVWRQMDSLQILRTTADVTVYGNQDIGYELEHYESLSRRYPATRGFISLLDELFDHPHAWNSFEGDGRIAAIQHYFDFLLEQVFLKFDLRKYEDDDEKWALVNGVLRIFKKILRQRGSSLAEGGFAYQLLQRLLGGSTLLEKLFYILSTDGGVDSLESTATNVHLEHSFFFCLDYAKKQTEAIHGALSFASETKRRKSFVAPRWSEEGAVPREYSVRHALEILVLVLERDTNFVNSGIQRQLSSRAQLEMLHTALFRYRTEFVNIVQYVKYTKSSYLPHLSIAILRTVSGRVSGNALVDLLVDSGSGGEIMTGYMNRLLNVFEDETEDFDSTLPFEADEESTGNVTFQTPKKRRRGVGSPEADEDSAPITPSTIRCAILDLFLENLEKPAPNLAHLLLGLLNGESAGAGYLSSGLEVLLTLLSRADFGFEFPHLAQRCHRIVHLLLVQDFSSAWVVPLLESSRYEFFPTQLQLFANLYNLKRRRDVAERISELNMRGWFFKALAVYIHIVLQQDLPRLKKVNRIMSMLLLSSGDQDSGRQSRMLLLRLLQDSSLDIYPPDVPSNQHAVTLAEQATAAVDEGCFKWLKIDVERFCEALQAADLESMAGFGFGASKRHRSSINGATVTSATDALLQWAINWNLYSERVAAESHSLNSIRELVEVIVLDYLALRSENDQSIQWQGLDAIASTEVRMELISGIMSAVLMKLADRPTGSAQMFEVMSKIVLLLCSEIRQSFDSFAASESRRRQNNTYLELLYKAICSTSTATGNPVAAQNARTLLYSCVMNVLSVSSSTQSNGIGQDSMSVASSRASYLSGQVVDLICRDTSEGGDVLSMALAVSALESMTGANTATICKTLRERGYLLHFVGLFRKLCEIDAAFDRDSSNDSRGRKQLSQGIDATTIGTIYECFLSLFTRVAGSSDGAIALLEGGLVRVLAEVQNLPSHRPKVIFPGEGAGFANTEALRRAEFVYSRKWLPLVRLVSGLCSALPQNRTLAQQVLRLIGQHRKLFTGCLKVNQHEKPSLNLLRETSYTTFVFRYVTQFQDLCEQELNAVKWEKIAQAILHVFLLYSSEVVPPEDEDQMTDNDSVWWQKTTPRLPNEQRDDSVLRIPTGDVEEALAERSGSVRDVVGLFRLSVFGEEKLYTSRMILCNAVAFCANRMLKSLDAGAVRVIPGKSVLLSASGKKQPGSSLKFPSMDSVDRRTFAASVDPLWSHAPAIQDFAVRLNIAVIALETAKDVGKELHQLRNASQDWPQLRKHEADVAYAQNLIEYHVDSLAFVVENMTIVLLTHFTHFLGHSEVAKAPIHQVLSQVLESLGNIEDNAFVHGIARRLRELASSK</sequence>
<dbReference type="Pfam" id="PF11894">
    <property type="entry name" value="Nup192"/>
    <property type="match status" value="1"/>
</dbReference>
<evidence type="ECO:0000256" key="3">
    <source>
        <dbReference type="ARBA" id="ARBA00022448"/>
    </source>
</evidence>
<dbReference type="OrthoDB" id="2019644at2759"/>
<dbReference type="PANTHER" id="PTHR31344:SF0">
    <property type="entry name" value="NUCLEAR PORE COMPLEX PROTEIN NUP205"/>
    <property type="match status" value="1"/>
</dbReference>
<keyword evidence="3" id="KW-0813">Transport</keyword>
<comment type="caution">
    <text evidence="6">The sequence shown here is derived from an EMBL/GenBank/DDBJ whole genome shotgun (WGS) entry which is preliminary data.</text>
</comment>
<accession>A0A8K1CFN9</accession>
<organism evidence="6 7">
    <name type="scientific">Pythium oligandrum</name>
    <name type="common">Mycoparasitic fungus</name>
    <dbReference type="NCBI Taxonomy" id="41045"/>
    <lineage>
        <taxon>Eukaryota</taxon>
        <taxon>Sar</taxon>
        <taxon>Stramenopiles</taxon>
        <taxon>Oomycota</taxon>
        <taxon>Peronosporomycetes</taxon>
        <taxon>Pythiales</taxon>
        <taxon>Pythiaceae</taxon>
        <taxon>Pythium</taxon>
    </lineage>
</organism>
<reference evidence="6" key="1">
    <citation type="submission" date="2019-03" db="EMBL/GenBank/DDBJ databases">
        <title>Long read genome sequence of the mycoparasitic Pythium oligandrum ATCC 38472 isolated from sugarbeet rhizosphere.</title>
        <authorList>
            <person name="Gaulin E."/>
        </authorList>
    </citation>
    <scope>NUCLEOTIDE SEQUENCE</scope>
    <source>
        <strain evidence="6">ATCC 38472_TT</strain>
    </source>
</reference>
<dbReference type="Proteomes" id="UP000794436">
    <property type="component" value="Unassembled WGS sequence"/>
</dbReference>
<evidence type="ECO:0000256" key="5">
    <source>
        <dbReference type="SAM" id="MobiDB-lite"/>
    </source>
</evidence>
<dbReference type="PANTHER" id="PTHR31344">
    <property type="entry name" value="NUCLEAR PORE COMPLEX PROTEIN NUP205"/>
    <property type="match status" value="1"/>
</dbReference>
<evidence type="ECO:0000313" key="6">
    <source>
        <dbReference type="EMBL" id="TMW62350.1"/>
    </source>
</evidence>
<protein>
    <recommendedName>
        <fullName evidence="8">Nuclear pore complex protein</fullName>
    </recommendedName>
</protein>
<feature type="region of interest" description="Disordered" evidence="5">
    <location>
        <begin position="1025"/>
        <end position="1056"/>
    </location>
</feature>